<dbReference type="GO" id="GO:0002183">
    <property type="term" value="P:cytoplasmic translational initiation"/>
    <property type="evidence" value="ECO:0007669"/>
    <property type="project" value="EnsemblFungi"/>
</dbReference>
<dbReference type="Pfam" id="PF01008">
    <property type="entry name" value="IF-2B"/>
    <property type="match status" value="1"/>
</dbReference>
<evidence type="ECO:0000256" key="4">
    <source>
        <dbReference type="ARBA" id="ARBA00022540"/>
    </source>
</evidence>
<dbReference type="Proteomes" id="UP000016801">
    <property type="component" value="Unassembled WGS sequence"/>
</dbReference>
<dbReference type="eggNOG" id="KOG1466">
    <property type="taxonomic scope" value="Eukaryota"/>
</dbReference>
<dbReference type="GO" id="GO:0005851">
    <property type="term" value="C:eukaryotic translation initiation factor 2B complex"/>
    <property type="evidence" value="ECO:0007669"/>
    <property type="project" value="EnsemblFungi"/>
</dbReference>
<dbReference type="InterPro" id="IPR042528">
    <property type="entry name" value="elF-2B_alpha_N"/>
</dbReference>
<dbReference type="InterPro" id="IPR042529">
    <property type="entry name" value="IF_2B-like_C"/>
</dbReference>
<dbReference type="EMBL" id="CAGA01000061">
    <property type="protein sequence ID" value="CCE33592.1"/>
    <property type="molecule type" value="Genomic_DNA"/>
</dbReference>
<dbReference type="InterPro" id="IPR051501">
    <property type="entry name" value="eIF2B_alpha/beta/delta"/>
</dbReference>
<dbReference type="HOGENOM" id="CLU_016218_0_1_1"/>
<evidence type="ECO:0000256" key="9">
    <source>
        <dbReference type="RuleBase" id="RU003814"/>
    </source>
</evidence>
<evidence type="ECO:0000256" key="2">
    <source>
        <dbReference type="ARBA" id="ARBA00007251"/>
    </source>
</evidence>
<dbReference type="Gene3D" id="1.20.120.1070">
    <property type="entry name" value="Translation initiation factor eIF-2B, N-terminal domain"/>
    <property type="match status" value="1"/>
</dbReference>
<feature type="compositionally biased region" description="Low complexity" evidence="10">
    <location>
        <begin position="1"/>
        <end position="16"/>
    </location>
</feature>
<dbReference type="PANTHER" id="PTHR45860">
    <property type="entry name" value="TRANSLATION INITIATION FACTOR EIF-2B SUBUNIT ALPHA"/>
    <property type="match status" value="1"/>
</dbReference>
<dbReference type="STRING" id="1111077.M1VXZ8"/>
<dbReference type="GO" id="GO:0005829">
    <property type="term" value="C:cytosol"/>
    <property type="evidence" value="ECO:0007669"/>
    <property type="project" value="UniProtKB-SubCell"/>
</dbReference>
<gene>
    <name evidence="11" type="ORF">CPUR_07518</name>
</gene>
<evidence type="ECO:0000313" key="11">
    <source>
        <dbReference type="EMBL" id="CCE33592.1"/>
    </source>
</evidence>
<name>M1VXZ8_CLAP2</name>
<dbReference type="GO" id="GO:1904262">
    <property type="term" value="P:negative regulation of TORC1 signaling"/>
    <property type="evidence" value="ECO:0007669"/>
    <property type="project" value="EnsemblFungi"/>
</dbReference>
<reference evidence="11 12" key="1">
    <citation type="journal article" date="2013" name="PLoS Genet.">
        <title>Plant-symbiotic fungi as chemical engineers: Multi-genome analysis of the Clavicipitaceae reveals dynamics of alkaloid loci.</title>
        <authorList>
            <person name="Schardl C.L."/>
            <person name="Young C.A."/>
            <person name="Hesse U."/>
            <person name="Amyotte S.G."/>
            <person name="Andreeva K."/>
            <person name="Calie P.J."/>
            <person name="Fleetwood D.J."/>
            <person name="Haws D.C."/>
            <person name="Moore N."/>
            <person name="Oeser B."/>
            <person name="Panaccione D.G."/>
            <person name="Schweri K.K."/>
            <person name="Voisey C.R."/>
            <person name="Farman M.L."/>
            <person name="Jaromczyk J.W."/>
            <person name="Roe B.A."/>
            <person name="O'Sullivan D.M."/>
            <person name="Scott B."/>
            <person name="Tudzynski P."/>
            <person name="An Z."/>
            <person name="Arnaoudova E.G."/>
            <person name="Bullock C.T."/>
            <person name="Charlton N.D."/>
            <person name="Chen L."/>
            <person name="Cox M."/>
            <person name="Dinkins R.D."/>
            <person name="Florea S."/>
            <person name="Glenn A.E."/>
            <person name="Gordon A."/>
            <person name="Gueldener U."/>
            <person name="Harris D.R."/>
            <person name="Hollin W."/>
            <person name="Jaromczyk J."/>
            <person name="Johnson R.D."/>
            <person name="Khan A.K."/>
            <person name="Leistner E."/>
            <person name="Leuchtmann A."/>
            <person name="Li C."/>
            <person name="Liu J."/>
            <person name="Liu J."/>
            <person name="Liu M."/>
            <person name="Mace W."/>
            <person name="Machado C."/>
            <person name="Nagabhyru P."/>
            <person name="Pan J."/>
            <person name="Schmid J."/>
            <person name="Sugawara K."/>
            <person name="Steiner U."/>
            <person name="Takach J.E."/>
            <person name="Tanaka E."/>
            <person name="Webb J.S."/>
            <person name="Wilson E.V."/>
            <person name="Wiseman J.L."/>
            <person name="Yoshida R."/>
            <person name="Zeng Z."/>
        </authorList>
    </citation>
    <scope>NUCLEOTIDE SEQUENCE [LARGE SCALE GENOMIC DNA]</scope>
    <source>
        <strain evidence="11 12">20.1</strain>
    </source>
</reference>
<dbReference type="InterPro" id="IPR000649">
    <property type="entry name" value="IF-2B-related"/>
</dbReference>
<dbReference type="OrthoDB" id="10249309at2759"/>
<comment type="caution">
    <text evidence="11">The sequence shown here is derived from an EMBL/GenBank/DDBJ whole genome shotgun (WGS) entry which is preliminary data.</text>
</comment>
<evidence type="ECO:0000256" key="8">
    <source>
        <dbReference type="ARBA" id="ARBA00046432"/>
    </source>
</evidence>
<evidence type="ECO:0000313" key="12">
    <source>
        <dbReference type="Proteomes" id="UP000016801"/>
    </source>
</evidence>
<dbReference type="GO" id="GO:0045948">
    <property type="term" value="P:positive regulation of translational initiation"/>
    <property type="evidence" value="ECO:0007669"/>
    <property type="project" value="EnsemblFungi"/>
</dbReference>
<evidence type="ECO:0000256" key="7">
    <source>
        <dbReference type="ARBA" id="ARBA00044236"/>
    </source>
</evidence>
<comment type="similarity">
    <text evidence="2 9">Belongs to the eIF-2B alpha/beta/delta subunits family.</text>
</comment>
<dbReference type="VEuPathDB" id="FungiDB:CPUR_07518"/>
<dbReference type="GO" id="GO:1903833">
    <property type="term" value="P:positive regulation of cellular response to amino acid starvation"/>
    <property type="evidence" value="ECO:0007669"/>
    <property type="project" value="EnsemblFungi"/>
</dbReference>
<feature type="compositionally biased region" description="Pro residues" evidence="10">
    <location>
        <begin position="17"/>
        <end position="26"/>
    </location>
</feature>
<keyword evidence="5" id="KW-0648">Protein biosynthesis</keyword>
<proteinExistence type="inferred from homology"/>
<sequence length="387" mass="42162">MSSKSLTHSATSSVPSPVSPLSPQPSPSNLLPVHSAVRVFKVYFHLLLNTLMDTGTLAPPVSAESLPIRRPSVSITDFDIVATYRDLLASDPDLTKPVAAIESLIALLNTVPFTTVYETLDTIKAHSDRLKASVANPVPLSAGTDLFLQYLVSSLKQQEGDSGNFEAVRQHLLRNGRLFAQRAIAARNGVAESGWRFVKEGKCVLTHGASRCVTGLLARAAENLKGKFRVVYVRSESRGEESDDVVRQLRGMGIPVAEIPEAAVAHVMGLLRQVNMVIVGAEAVTSNGGIISRIGTFQLAQLASKVKIPFYVAAETHKFARKFPWDQRDLGFEQRMLDFSTDTESKQPQDAVDYTPPALISNLITENGVHLPLYVFEQLLDIYGSLV</sequence>
<dbReference type="GO" id="GO:1900036">
    <property type="term" value="P:positive regulation of cellular response to heat"/>
    <property type="evidence" value="ECO:0007669"/>
    <property type="project" value="EnsemblFungi"/>
</dbReference>
<evidence type="ECO:0000256" key="1">
    <source>
        <dbReference type="ARBA" id="ARBA00004514"/>
    </source>
</evidence>
<dbReference type="AlphaFoldDB" id="M1VXZ8"/>
<evidence type="ECO:0000256" key="3">
    <source>
        <dbReference type="ARBA" id="ARBA00022490"/>
    </source>
</evidence>
<organism evidence="11 12">
    <name type="scientific">Claviceps purpurea (strain 20.1)</name>
    <name type="common">Ergot fungus</name>
    <name type="synonym">Sphacelia segetum</name>
    <dbReference type="NCBI Taxonomy" id="1111077"/>
    <lineage>
        <taxon>Eukaryota</taxon>
        <taxon>Fungi</taxon>
        <taxon>Dikarya</taxon>
        <taxon>Ascomycota</taxon>
        <taxon>Pezizomycotina</taxon>
        <taxon>Sordariomycetes</taxon>
        <taxon>Hypocreomycetidae</taxon>
        <taxon>Hypocreales</taxon>
        <taxon>Clavicipitaceae</taxon>
        <taxon>Claviceps</taxon>
    </lineage>
</organism>
<keyword evidence="3" id="KW-0963">Cytoplasm</keyword>
<protein>
    <recommendedName>
        <fullName evidence="6">Translation initiation factor eIF2B subunit alpha</fullName>
    </recommendedName>
    <alternativeName>
        <fullName evidence="7">eIF2B GDP-GTP exchange factor subunit alpha</fullName>
    </alternativeName>
</protein>
<accession>M1VXZ8</accession>
<keyword evidence="12" id="KW-1185">Reference proteome</keyword>
<feature type="region of interest" description="Disordered" evidence="10">
    <location>
        <begin position="1"/>
        <end position="27"/>
    </location>
</feature>
<dbReference type="GO" id="GO:0003743">
    <property type="term" value="F:translation initiation factor activity"/>
    <property type="evidence" value="ECO:0007669"/>
    <property type="project" value="UniProtKB-KW"/>
</dbReference>
<comment type="subcellular location">
    <subcellularLocation>
        <location evidence="1">Cytoplasm</location>
        <location evidence="1">Cytosol</location>
    </subcellularLocation>
</comment>
<dbReference type="InterPro" id="IPR037171">
    <property type="entry name" value="NagB/RpiA_transferase-like"/>
</dbReference>
<dbReference type="SUPFAM" id="SSF100950">
    <property type="entry name" value="NagB/RpiA/CoA transferase-like"/>
    <property type="match status" value="1"/>
</dbReference>
<comment type="subunit">
    <text evidence="8">Component of the translation initiation factor 2B (eIF2B) complex which is a heterodecamer of two sets of five different subunits: alpha, beta, gamma, delta and epsilon. Subunits alpha, beta and delta comprise a regulatory subcomplex and subunits epsilon and gamma comprise a catalytic subcomplex. Within the complex, the hexameric regulatory complex resides at the center, with the two heterodimeric catalytic subcomplexes bound on opposite sides.</text>
</comment>
<evidence type="ECO:0000256" key="10">
    <source>
        <dbReference type="SAM" id="MobiDB-lite"/>
    </source>
</evidence>
<dbReference type="PANTHER" id="PTHR45860:SF1">
    <property type="entry name" value="TRANSLATION INITIATION FACTOR EIF-2B SUBUNIT ALPHA"/>
    <property type="match status" value="1"/>
</dbReference>
<dbReference type="Gene3D" id="3.40.50.10470">
    <property type="entry name" value="Translation initiation factor eif-2b, domain 2"/>
    <property type="match status" value="1"/>
</dbReference>
<keyword evidence="4 11" id="KW-0396">Initiation factor</keyword>
<dbReference type="GO" id="GO:0005085">
    <property type="term" value="F:guanyl-nucleotide exchange factor activity"/>
    <property type="evidence" value="ECO:0007669"/>
    <property type="project" value="EnsemblFungi"/>
</dbReference>
<evidence type="ECO:0000256" key="6">
    <source>
        <dbReference type="ARBA" id="ARBA00044208"/>
    </source>
</evidence>
<evidence type="ECO:0000256" key="5">
    <source>
        <dbReference type="ARBA" id="ARBA00022917"/>
    </source>
</evidence>